<dbReference type="GO" id="GO:0004197">
    <property type="term" value="F:cysteine-type endopeptidase activity"/>
    <property type="evidence" value="ECO:0007669"/>
    <property type="project" value="InterPro"/>
</dbReference>
<gene>
    <name evidence="6" type="ORF">RHGRI_032273</name>
</gene>
<dbReference type="Proteomes" id="UP000823749">
    <property type="component" value="Chromosome 11"/>
</dbReference>
<comment type="catalytic activity">
    <reaction evidence="1">
        <text>All bonds known to be hydrolyzed by this endopeptidase have arginine in P1 and an acidic residue in P4. P6 is often occupied by an acidic residue or by a hydroxy-amino-acid residue, the phosphorylation of which enhances cleavage.</text>
        <dbReference type="EC" id="3.4.22.49"/>
    </reaction>
</comment>
<sequence>MDSDAGSSLLTKLQSPELHHIHHLFSDYLHPFTDLIPNPKKSKKPSNLDHTTSVRSLAKRFLPFLNRSLSLIHKRLSETPKIDEKPALQLFSTYKLCLDCLDCVSSQLECKPYAVCIQRVRLMHCFEAWGRHGEAQSEGFFVLERLRGIEIGGGNGPKKAAKKKCRYVPVLGEESGVDRDFAVLVVEIVVTLVNCVYVSQSKQEGEYRRVIDLVDEAAPWFRVLDASAYEKLHRVLVTYLNRCTLFLVGELMTFNIDLVREFCSATFAEYSKSVVKDQLQKLTRRICSSLFSVQGNHLSSIIDILTCVLDFMASECKVEMKNTIMEFIELVDYCANKCRTATRTLCRPLATYVTKLAGEFSQVLPPLDMLLRLFGTGLFVSDCNDQSRQDSSITTRSMKDGSGIALLLDKEDLLHDLSALIGKLKCCFPATSKAISLPISAELQYTVGSVCQIDSHIKPNYYTSRVCKVENGKRYLLSYCNALKFLCQPLADFVNSAKKEIVAETEGASFPTKLSLIQDALHQFIDVYNFCHSACERESNDFDDYENTIVSVAVAALTLSFRTKLYLKESISFVKQVISVDWIQANDLKYIFAALYNVGIALYRNKQVKEASVAVKLCCRASWTCVSFLCKSFANKSNRFHTDVSEDSVTISVSEACAKSAFLLDLLYQCNSHDKPSKTMSYCLENWSAAENLFNNLPSPVALVKQWVKIECKLCKEPNTERIATTLYSLMSSSERVSVRSLGIILEQELLAYHDMSPLYPRLCQKMQMDIIDALVEKVYVTDDNCLQKFKFLIAKGRVLRASGIEGLKGCIQCLSDVISMMNVMNGGEVRQSVTICHQLAVAYSLRALCIQEAEPNSKQPFEDIQAALNLWLRPDCCLVDNQCDIALENMPILLYHVIDILSMKGFTEFHDHLYELLIRLFKRKNVPLEKCLALLWQYRRLGHALCASPVSEGFITTFSKHCGEISKSINFWKSSMSGSLPLEVGFQQSFSFILSNFSHGYCNTEYPFRPDVKVDEVKKAALDLTSKVPLCTSSIFLAAHLYHDLCGRMVLTGRIIEVGIIYELIGDGSEAETLLLWGKSISSFQDLPLFKVAFSSVLGILYRKQQLWDLAEKELHSAKQILADCCGTISCIKCRWLFEVTIDLHLGDLVRSRHDKYTIEKRSVDAETLYKSALDKLNLPEWKNSVSSPEDIGFENITVCDAVGMNHSHVNEFPSKVDEAEMRIEAKKTRKTKKASKQLQGQCLVAEQTSRMTRSRCRSQKTNDNIPCDVQVGLAKYSNNGHCFALPDVLSQGGLLSKIESPAADSGCEVACVCNKMKGWYCLPIKVMESGCINDFVHMKWEFARRRLLLKLLTGIGKCLGIRGEIHEAREWFLQSISVLVSRNLFSANSRVPPTILLDMIGEEIPGDPLAVERAAVLYNLCWFTLKSYPCKDTRINSCTVTCIQIPRIISWMMLAFVLCREIPVLVQKVSRLLAAIFVLSSSTEIFSSYVSPCKALSESHWASYFHQASLGTHLNLKLLSTLTGKQKVQDPINVEGFCLPGSSSIASETLNSLRLAPESFQDLEKHVLRFFRNLPCTTIVGLSLLGEATDDYIRSGSGILFEDKSFAKRWHCPWGSNVVDDLAPEFKRILEENFSSSSMHHLEDTKDNRSLWWAQRNSLDKRLSKFLSDLEDLWFGPWKFLLLGEFSRSKQQESVLQKLVHNLKVKCNVDAQEGLVKVILGGAKHARESEEFILQLILGKGCFTGYSNQERRSASSDACHEDKSLSKRVFKLTLEASHEVDEGECLNREPVILVLDFDVQMLPWENLPVVRNQEVYRMPSIGSIFATLDRCCQFQEHDVKNAGIFPFIDPLDGFYLLNPSGDLSGTQDTFEDFFREKNLEGKAGTAPTIEELALALRSHDLFIYFGHGSGMQFIPEQEIQKLQNCAATLLMGCSSGSLSLNGSYTPQGAPLCYLLAGSPVIVANLWEVTDKDIDRFAKAVFDFCLEERITDSIRCVQCNLVAEKFNSMQITGTKGNAKKKTSRKIELENFDTSVHNDRCNHRPKIGSFMGQAREACKLPFLIGASPVCYGVPTVKLIDTPFSSPNFCSRRLPRKSDEVKEAVFVIRVDSQADNPMAIIHCLKLERQVYGQCRGQEALWPPSYDTPEVESASPLSADPATAWKVATPPYPTEVEVYFHHLKKGLPD</sequence>
<dbReference type="GO" id="GO:0006508">
    <property type="term" value="P:proteolysis"/>
    <property type="evidence" value="ECO:0007669"/>
    <property type="project" value="InterPro"/>
</dbReference>
<evidence type="ECO:0000313" key="6">
    <source>
        <dbReference type="EMBL" id="KAG5525918.1"/>
    </source>
</evidence>
<name>A0AAV6IBM7_9ERIC</name>
<dbReference type="Pfam" id="PF25110">
    <property type="entry name" value="TPR_ESP1"/>
    <property type="match status" value="1"/>
</dbReference>
<dbReference type="InterPro" id="IPR056933">
    <property type="entry name" value="TPR_ESP1"/>
</dbReference>
<dbReference type="PANTHER" id="PTHR12792">
    <property type="entry name" value="EXTRA SPINDLE POLES 1-RELATED"/>
    <property type="match status" value="1"/>
</dbReference>
<dbReference type="GO" id="GO:0072686">
    <property type="term" value="C:mitotic spindle"/>
    <property type="evidence" value="ECO:0007669"/>
    <property type="project" value="TreeGrafter"/>
</dbReference>
<proteinExistence type="predicted"/>
<evidence type="ECO:0000256" key="4">
    <source>
        <dbReference type="ARBA" id="ARBA00022829"/>
    </source>
</evidence>
<dbReference type="InterPro" id="IPR030397">
    <property type="entry name" value="SEPARIN_core_dom"/>
</dbReference>
<evidence type="ECO:0000256" key="3">
    <source>
        <dbReference type="ARBA" id="ARBA00022801"/>
    </source>
</evidence>
<dbReference type="Pfam" id="PF03568">
    <property type="entry name" value="Separin_C"/>
    <property type="match status" value="1"/>
</dbReference>
<dbReference type="EC" id="3.4.22.49" evidence="2"/>
<evidence type="ECO:0000259" key="5">
    <source>
        <dbReference type="PROSITE" id="PS51700"/>
    </source>
</evidence>
<dbReference type="InterPro" id="IPR056932">
    <property type="entry name" value="TPR_ESP1_2nd"/>
</dbReference>
<dbReference type="GO" id="GO:0005737">
    <property type="term" value="C:cytoplasm"/>
    <property type="evidence" value="ECO:0007669"/>
    <property type="project" value="TreeGrafter"/>
</dbReference>
<keyword evidence="3" id="KW-0378">Hydrolase</keyword>
<keyword evidence="7" id="KW-1185">Reference proteome</keyword>
<dbReference type="GO" id="GO:0051307">
    <property type="term" value="P:meiotic chromosome separation"/>
    <property type="evidence" value="ECO:0007669"/>
    <property type="project" value="TreeGrafter"/>
</dbReference>
<evidence type="ECO:0000313" key="7">
    <source>
        <dbReference type="Proteomes" id="UP000823749"/>
    </source>
</evidence>
<dbReference type="PANTHER" id="PTHR12792:SF0">
    <property type="entry name" value="SEPARIN"/>
    <property type="match status" value="1"/>
</dbReference>
<dbReference type="Pfam" id="PF25113">
    <property type="entry name" value="TPR_ESP1_2nd"/>
    <property type="match status" value="1"/>
</dbReference>
<evidence type="ECO:0000256" key="1">
    <source>
        <dbReference type="ARBA" id="ARBA00000451"/>
    </source>
</evidence>
<dbReference type="PROSITE" id="PS51700">
    <property type="entry name" value="SEPARIN"/>
    <property type="match status" value="1"/>
</dbReference>
<reference evidence="6" key="1">
    <citation type="submission" date="2020-08" db="EMBL/GenBank/DDBJ databases">
        <title>Plant Genome Project.</title>
        <authorList>
            <person name="Zhang R.-G."/>
        </authorList>
    </citation>
    <scope>NUCLEOTIDE SEQUENCE</scope>
    <source>
        <strain evidence="6">WSP0</strain>
        <tissue evidence="6">Leaf</tissue>
    </source>
</reference>
<dbReference type="GO" id="GO:0005634">
    <property type="term" value="C:nucleus"/>
    <property type="evidence" value="ECO:0007669"/>
    <property type="project" value="InterPro"/>
</dbReference>
<dbReference type="InterPro" id="IPR005314">
    <property type="entry name" value="Peptidase_C50"/>
</dbReference>
<keyword evidence="4" id="KW-0159">Chromosome partition</keyword>
<accession>A0AAV6IBM7</accession>
<evidence type="ECO:0000256" key="2">
    <source>
        <dbReference type="ARBA" id="ARBA00012489"/>
    </source>
</evidence>
<organism evidence="6 7">
    <name type="scientific">Rhododendron griersonianum</name>
    <dbReference type="NCBI Taxonomy" id="479676"/>
    <lineage>
        <taxon>Eukaryota</taxon>
        <taxon>Viridiplantae</taxon>
        <taxon>Streptophyta</taxon>
        <taxon>Embryophyta</taxon>
        <taxon>Tracheophyta</taxon>
        <taxon>Spermatophyta</taxon>
        <taxon>Magnoliopsida</taxon>
        <taxon>eudicotyledons</taxon>
        <taxon>Gunneridae</taxon>
        <taxon>Pentapetalae</taxon>
        <taxon>asterids</taxon>
        <taxon>Ericales</taxon>
        <taxon>Ericaceae</taxon>
        <taxon>Ericoideae</taxon>
        <taxon>Rhodoreae</taxon>
        <taxon>Rhododendron</taxon>
    </lineage>
</organism>
<feature type="domain" description="Peptidase C50" evidence="5">
    <location>
        <begin position="1852"/>
        <end position="1946"/>
    </location>
</feature>
<comment type="caution">
    <text evidence="6">The sequence shown here is derived from an EMBL/GenBank/DDBJ whole genome shotgun (WGS) entry which is preliminary data.</text>
</comment>
<protein>
    <recommendedName>
        <fullName evidence="2">separase</fullName>
        <ecNumber evidence="2">3.4.22.49</ecNumber>
    </recommendedName>
</protein>
<dbReference type="EMBL" id="JACTNZ010000011">
    <property type="protein sequence ID" value="KAG5525918.1"/>
    <property type="molecule type" value="Genomic_DNA"/>
</dbReference>